<organism evidence="9 10">
    <name type="scientific">Hyphobacterium vulgare</name>
    <dbReference type="NCBI Taxonomy" id="1736751"/>
    <lineage>
        <taxon>Bacteria</taxon>
        <taxon>Pseudomonadati</taxon>
        <taxon>Pseudomonadota</taxon>
        <taxon>Alphaproteobacteria</taxon>
        <taxon>Maricaulales</taxon>
        <taxon>Maricaulaceae</taxon>
        <taxon>Hyphobacterium</taxon>
    </lineage>
</organism>
<dbReference type="PANTHER" id="PTHR30511:SF0">
    <property type="entry name" value="ALANINE RACEMASE, CATABOLIC-RELATED"/>
    <property type="match status" value="1"/>
</dbReference>
<dbReference type="PANTHER" id="PTHR30511">
    <property type="entry name" value="ALANINE RACEMASE"/>
    <property type="match status" value="1"/>
</dbReference>
<keyword evidence="10" id="KW-1185">Reference proteome</keyword>
<evidence type="ECO:0000256" key="4">
    <source>
        <dbReference type="ARBA" id="ARBA00013089"/>
    </source>
</evidence>
<dbReference type="InterPro" id="IPR029066">
    <property type="entry name" value="PLP-binding_barrel"/>
</dbReference>
<keyword evidence="5 7" id="KW-0663">Pyridoxal phosphate</keyword>
<dbReference type="HAMAP" id="MF_01201">
    <property type="entry name" value="Ala_racemase"/>
    <property type="match status" value="1"/>
</dbReference>
<dbReference type="InterPro" id="IPR011079">
    <property type="entry name" value="Ala_racemase_C"/>
</dbReference>
<dbReference type="Proteomes" id="UP001595379">
    <property type="component" value="Unassembled WGS sequence"/>
</dbReference>
<proteinExistence type="inferred from homology"/>
<feature type="active site" description="Proton acceptor; specific for L-alanine" evidence="7">
    <location>
        <position position="255"/>
    </location>
</feature>
<comment type="caution">
    <text evidence="9">The sequence shown here is derived from an EMBL/GenBank/DDBJ whole genome shotgun (WGS) entry which is preliminary data.</text>
</comment>
<dbReference type="EMBL" id="JBHRSV010000028">
    <property type="protein sequence ID" value="MFC2927319.1"/>
    <property type="molecule type" value="Genomic_DNA"/>
</dbReference>
<evidence type="ECO:0000256" key="5">
    <source>
        <dbReference type="ARBA" id="ARBA00022898"/>
    </source>
</evidence>
<accession>A0ABV7A113</accession>
<feature type="domain" description="Alanine racemase C-terminal" evidence="8">
    <location>
        <begin position="234"/>
        <end position="357"/>
    </location>
</feature>
<dbReference type="Gene3D" id="3.20.20.10">
    <property type="entry name" value="Alanine racemase"/>
    <property type="match status" value="1"/>
</dbReference>
<dbReference type="InterPro" id="IPR000821">
    <property type="entry name" value="Ala_racemase"/>
</dbReference>
<dbReference type="SUPFAM" id="SSF51419">
    <property type="entry name" value="PLP-binding barrel"/>
    <property type="match status" value="1"/>
</dbReference>
<comment type="similarity">
    <text evidence="3 7">Belongs to the alanine racemase family.</text>
</comment>
<dbReference type="SMART" id="SM01005">
    <property type="entry name" value="Ala_racemase_C"/>
    <property type="match status" value="1"/>
</dbReference>
<evidence type="ECO:0000256" key="7">
    <source>
        <dbReference type="HAMAP-Rule" id="MF_01201"/>
    </source>
</evidence>
<dbReference type="Pfam" id="PF00842">
    <property type="entry name" value="Ala_racemase_C"/>
    <property type="match status" value="1"/>
</dbReference>
<dbReference type="CDD" id="cd00430">
    <property type="entry name" value="PLPDE_III_AR"/>
    <property type="match status" value="1"/>
</dbReference>
<comment type="cofactor">
    <cofactor evidence="2 7">
        <name>pyridoxal 5'-phosphate</name>
        <dbReference type="ChEBI" id="CHEBI:597326"/>
    </cofactor>
</comment>
<dbReference type="GO" id="GO:0008784">
    <property type="term" value="F:alanine racemase activity"/>
    <property type="evidence" value="ECO:0007669"/>
    <property type="project" value="UniProtKB-EC"/>
</dbReference>
<evidence type="ECO:0000256" key="3">
    <source>
        <dbReference type="ARBA" id="ARBA00007880"/>
    </source>
</evidence>
<feature type="modified residue" description="N6-(pyridoxal phosphate)lysine" evidence="7">
    <location>
        <position position="42"/>
    </location>
</feature>
<dbReference type="EC" id="5.1.1.1" evidence="4 7"/>
<feature type="binding site" evidence="7">
    <location>
        <position position="136"/>
    </location>
    <ligand>
        <name>substrate</name>
    </ligand>
</feature>
<dbReference type="Pfam" id="PF01168">
    <property type="entry name" value="Ala_racemase_N"/>
    <property type="match status" value="1"/>
</dbReference>
<comment type="function">
    <text evidence="7">Catalyzes the interconversion of L-alanine and D-alanine. May also act on other amino acids.</text>
</comment>
<gene>
    <name evidence="9" type="primary">alr</name>
    <name evidence="9" type="ORF">ACFOOR_14520</name>
</gene>
<dbReference type="SUPFAM" id="SSF50621">
    <property type="entry name" value="Alanine racemase C-terminal domain-like"/>
    <property type="match status" value="1"/>
</dbReference>
<evidence type="ECO:0000256" key="1">
    <source>
        <dbReference type="ARBA" id="ARBA00000316"/>
    </source>
</evidence>
<protein>
    <recommendedName>
        <fullName evidence="4 7">Alanine racemase</fullName>
        <ecNumber evidence="4 7">5.1.1.1</ecNumber>
    </recommendedName>
</protein>
<evidence type="ECO:0000259" key="8">
    <source>
        <dbReference type="SMART" id="SM01005"/>
    </source>
</evidence>
<feature type="active site" description="Proton acceptor; specific for D-alanine" evidence="7">
    <location>
        <position position="42"/>
    </location>
</feature>
<evidence type="ECO:0000313" key="10">
    <source>
        <dbReference type="Proteomes" id="UP001595379"/>
    </source>
</evidence>
<evidence type="ECO:0000313" key="9">
    <source>
        <dbReference type="EMBL" id="MFC2927319.1"/>
    </source>
</evidence>
<dbReference type="InterPro" id="IPR009006">
    <property type="entry name" value="Ala_racemase/Decarboxylase_C"/>
</dbReference>
<keyword evidence="6 7" id="KW-0413">Isomerase</keyword>
<dbReference type="InterPro" id="IPR020622">
    <property type="entry name" value="Ala_racemase_pyridoxalP-BS"/>
</dbReference>
<dbReference type="RefSeq" id="WP_343163305.1">
    <property type="nucleotide sequence ID" value="NZ_JBHRSV010000028.1"/>
</dbReference>
<dbReference type="Gene3D" id="2.40.37.10">
    <property type="entry name" value="Lyase, Ornithine Decarboxylase, Chain A, domain 1"/>
    <property type="match status" value="1"/>
</dbReference>
<name>A0ABV7A113_9PROT</name>
<evidence type="ECO:0000256" key="6">
    <source>
        <dbReference type="ARBA" id="ARBA00023235"/>
    </source>
</evidence>
<dbReference type="PROSITE" id="PS00395">
    <property type="entry name" value="ALANINE_RACEMASE"/>
    <property type="match status" value="1"/>
</dbReference>
<dbReference type="InterPro" id="IPR001608">
    <property type="entry name" value="Ala_racemase_N"/>
</dbReference>
<evidence type="ECO:0000256" key="2">
    <source>
        <dbReference type="ARBA" id="ARBA00001933"/>
    </source>
</evidence>
<comment type="pathway">
    <text evidence="7">Amino-acid biosynthesis; D-alanine biosynthesis; D-alanine from L-alanine: step 1/1.</text>
</comment>
<feature type="binding site" evidence="7">
    <location>
        <position position="303"/>
    </location>
    <ligand>
        <name>substrate</name>
    </ligand>
</feature>
<dbReference type="PRINTS" id="PR00992">
    <property type="entry name" value="ALARACEMASE"/>
</dbReference>
<sequence length="357" mass="37195">MTTPSGDAVPYPQLIVDLGAIRRNYARLQTMTSGTEVAAVVKADAYGLGAAAVAPVLLHAGARHFFVANAHEGAVVRSAVGNDAEIFVLHGYWPADARVIARSSLSPVINTAEQLGNWLAGPAGPYALHFDTGMNRLGVPMSELRTVADIAARRAPELIMSHFACADEPGHALNATQIERFSAVRDAFPGVRTSLANSAGCLLDRAAHGDLVRPGIALYGGAPRATEVSPFESAATIETPILQIRAARSGGTAGYGATWSADSDRTLAIVALGYADGMFRAAQQGGYGRIGDVKVPIAGRVSMDLITLDVTAAGDAAKAGETVRFLGPDLDAFAAASGTLAYEVLTRLGPRLERVYT</sequence>
<reference evidence="10" key="1">
    <citation type="journal article" date="2019" name="Int. J. Syst. Evol. Microbiol.">
        <title>The Global Catalogue of Microorganisms (GCM) 10K type strain sequencing project: providing services to taxonomists for standard genome sequencing and annotation.</title>
        <authorList>
            <consortium name="The Broad Institute Genomics Platform"/>
            <consortium name="The Broad Institute Genome Sequencing Center for Infectious Disease"/>
            <person name="Wu L."/>
            <person name="Ma J."/>
        </authorList>
    </citation>
    <scope>NUCLEOTIDE SEQUENCE [LARGE SCALE GENOMIC DNA]</scope>
    <source>
        <strain evidence="10">KCTC 52487</strain>
    </source>
</reference>
<comment type="catalytic activity">
    <reaction evidence="1 7">
        <text>L-alanine = D-alanine</text>
        <dbReference type="Rhea" id="RHEA:20249"/>
        <dbReference type="ChEBI" id="CHEBI:57416"/>
        <dbReference type="ChEBI" id="CHEBI:57972"/>
        <dbReference type="EC" id="5.1.1.1"/>
    </reaction>
</comment>
<dbReference type="NCBIfam" id="TIGR00492">
    <property type="entry name" value="alr"/>
    <property type="match status" value="1"/>
</dbReference>